<keyword evidence="3" id="KW-1185">Reference proteome</keyword>
<dbReference type="Pfam" id="PF00724">
    <property type="entry name" value="Oxidored_FMN"/>
    <property type="match status" value="1"/>
</dbReference>
<evidence type="ECO:0000259" key="1">
    <source>
        <dbReference type="Pfam" id="PF00724"/>
    </source>
</evidence>
<dbReference type="EMBL" id="JAYDYW010000010">
    <property type="protein sequence ID" value="MEE1674840.1"/>
    <property type="molecule type" value="Genomic_DNA"/>
</dbReference>
<feature type="domain" description="NADH:flavin oxidoreductase/NADH oxidase N-terminal" evidence="1">
    <location>
        <begin position="6"/>
        <end position="335"/>
    </location>
</feature>
<dbReference type="Gene3D" id="3.20.20.70">
    <property type="entry name" value="Aldolase class I"/>
    <property type="match status" value="1"/>
</dbReference>
<sequence>MSLSTLFSLIKLGDIELKHRVVMAPLTRSRSAQPGDYPHELNVEYYSQRASAALIISEATQVSPQAKGYAFTPGIHSEQQIAGWKKITDAVHAKGSKIVLQLWHVGRISHSVIQQDGSLPVAPSAIAAEGQAFTEQGFLDFETPRALETEELASIVEQFKQGAINAKKAGFDGVEIHAANGYLLDQFLKDGTNQRDDIYGGSIENRARLSLEVTQAVAEVWGAGRVGIRISPTGTFNSMSESNPQALFNYLVEQLSPMKLAYLHVVENFAGASSEGFDFSQLRSRFAGAYMANGGYSAKSAEQAIAEDNADVVSFGSPFIANPDLPERFKQDAELNELDQDTLYGGDAKGYTDYPFLMSVSS</sequence>
<protein>
    <submittedName>
        <fullName evidence="2">Alkene reductase</fullName>
    </submittedName>
</protein>
<accession>A0ABU7G6D3</accession>
<comment type="caution">
    <text evidence="2">The sequence shown here is derived from an EMBL/GenBank/DDBJ whole genome shotgun (WGS) entry which is preliminary data.</text>
</comment>
<dbReference type="RefSeq" id="WP_329775881.1">
    <property type="nucleotide sequence ID" value="NZ_JAYDYW010000010.1"/>
</dbReference>
<proteinExistence type="predicted"/>
<dbReference type="CDD" id="cd02933">
    <property type="entry name" value="OYE_like_FMN"/>
    <property type="match status" value="1"/>
</dbReference>
<gene>
    <name evidence="2" type="ORF">SNR37_000159</name>
</gene>
<dbReference type="InterPro" id="IPR001155">
    <property type="entry name" value="OxRdtase_FMN_N"/>
</dbReference>
<name>A0ABU7G6D3_9ALTE</name>
<evidence type="ECO:0000313" key="3">
    <source>
        <dbReference type="Proteomes" id="UP001310248"/>
    </source>
</evidence>
<reference evidence="3" key="1">
    <citation type="submission" date="2023-07" db="EMBL/GenBank/DDBJ databases">
        <title>Draft genome sequence of Agarivorans aestuarii strain ZMCS4, a CAZymes producing bacteria isolated from the marine brown algae Clodostephus spongiosus.</title>
        <authorList>
            <person name="Lorente B."/>
            <person name="Cabral C."/>
            <person name="Frias J."/>
            <person name="Faria J."/>
            <person name="Toubarro D."/>
        </authorList>
    </citation>
    <scope>NUCLEOTIDE SEQUENCE [LARGE SCALE GENOMIC DNA]</scope>
    <source>
        <strain evidence="3">ZMCS4</strain>
    </source>
</reference>
<dbReference type="InterPro" id="IPR013785">
    <property type="entry name" value="Aldolase_TIM"/>
</dbReference>
<dbReference type="Proteomes" id="UP001310248">
    <property type="component" value="Unassembled WGS sequence"/>
</dbReference>
<dbReference type="NCBIfam" id="NF007899">
    <property type="entry name" value="PRK10605.1"/>
    <property type="match status" value="1"/>
</dbReference>
<dbReference type="PANTHER" id="PTHR22893">
    <property type="entry name" value="NADH OXIDOREDUCTASE-RELATED"/>
    <property type="match status" value="1"/>
</dbReference>
<dbReference type="InterPro" id="IPR045247">
    <property type="entry name" value="Oye-like"/>
</dbReference>
<dbReference type="PANTHER" id="PTHR22893:SF91">
    <property type="entry name" value="NADPH DEHYDROGENASE 2-RELATED"/>
    <property type="match status" value="1"/>
</dbReference>
<evidence type="ECO:0000313" key="2">
    <source>
        <dbReference type="EMBL" id="MEE1674840.1"/>
    </source>
</evidence>
<dbReference type="SUPFAM" id="SSF51395">
    <property type="entry name" value="FMN-linked oxidoreductases"/>
    <property type="match status" value="1"/>
</dbReference>
<organism evidence="2 3">
    <name type="scientific">Agarivorans aestuarii</name>
    <dbReference type="NCBI Taxonomy" id="1563703"/>
    <lineage>
        <taxon>Bacteria</taxon>
        <taxon>Pseudomonadati</taxon>
        <taxon>Pseudomonadota</taxon>
        <taxon>Gammaproteobacteria</taxon>
        <taxon>Alteromonadales</taxon>
        <taxon>Alteromonadaceae</taxon>
        <taxon>Agarivorans</taxon>
    </lineage>
</organism>